<dbReference type="Proteomes" id="UP001145114">
    <property type="component" value="Unassembled WGS sequence"/>
</dbReference>
<proteinExistence type="predicted"/>
<sequence length="346" mass="38146">MLTVPTIKDIDLYEFDIDTLEEKGWRKPGADISDYFNFGFTEKTWKLYCLKQKQLRTDFNTRTMINAMGGREDKLDLPTELRALGSGMSSILGGPMSTLPPTQNLPAIPGISGPINPEMLMRRSQMMMGPTGMPAMPPPFFPNAMPRPSAPHHVQTSQAVDPAAMRATQPGLMGAQSADEQKGQTQSDSVAGPQKLSQGSPKLTETPQQPASSTQPQMPLQFPPKASGAGQSQMPVPPFFPPGFNPNMPGAAMMGRPPAQPTVSMSREASFSAHDGRRSRADSEDESEHDDRHKRDKRSRSRGQSRHDYYHDDIDGDDSSSRSGRERDRNRRVVLGKATPQPLKFR</sequence>
<evidence type="ECO:0000313" key="1">
    <source>
        <dbReference type="EMBL" id="KAJ1680090.1"/>
    </source>
</evidence>
<keyword evidence="2" id="KW-1185">Reference proteome</keyword>
<comment type="caution">
    <text evidence="1">The sequence shown here is derived from an EMBL/GenBank/DDBJ whole genome shotgun (WGS) entry which is preliminary data.</text>
</comment>
<reference evidence="1" key="1">
    <citation type="submission" date="2022-06" db="EMBL/GenBank/DDBJ databases">
        <title>Phylogenomic reconstructions and comparative analyses of Kickxellomycotina fungi.</title>
        <authorList>
            <person name="Reynolds N.K."/>
            <person name="Stajich J.E."/>
            <person name="Barry K."/>
            <person name="Grigoriev I.V."/>
            <person name="Crous P."/>
            <person name="Smith M.E."/>
        </authorList>
    </citation>
    <scope>NUCLEOTIDE SEQUENCE</scope>
    <source>
        <strain evidence="1">RSA 2271</strain>
    </source>
</reference>
<organism evidence="1 2">
    <name type="scientific">Spiromyces aspiralis</name>
    <dbReference type="NCBI Taxonomy" id="68401"/>
    <lineage>
        <taxon>Eukaryota</taxon>
        <taxon>Fungi</taxon>
        <taxon>Fungi incertae sedis</taxon>
        <taxon>Zoopagomycota</taxon>
        <taxon>Kickxellomycotina</taxon>
        <taxon>Kickxellomycetes</taxon>
        <taxon>Kickxellales</taxon>
        <taxon>Kickxellaceae</taxon>
        <taxon>Spiromyces</taxon>
    </lineage>
</organism>
<protein>
    <submittedName>
        <fullName evidence="1">Cleavage polyadenylation factor subunit fip1</fullName>
    </submittedName>
</protein>
<evidence type="ECO:0000313" key="2">
    <source>
        <dbReference type="Proteomes" id="UP001145114"/>
    </source>
</evidence>
<gene>
    <name evidence="1" type="primary">FIP1</name>
    <name evidence="1" type="ORF">EV182_000703</name>
</gene>
<name>A0ACC1HU11_9FUNG</name>
<accession>A0ACC1HU11</accession>
<dbReference type="EMBL" id="JAMZIH010000050">
    <property type="protein sequence ID" value="KAJ1680090.1"/>
    <property type="molecule type" value="Genomic_DNA"/>
</dbReference>